<protein>
    <submittedName>
        <fullName evidence="6">Protein-S-isoprenylcysteine O-methyltransferase Ste14</fullName>
    </submittedName>
</protein>
<feature type="transmembrane region" description="Helical" evidence="5">
    <location>
        <begin position="80"/>
        <end position="103"/>
    </location>
</feature>
<feature type="transmembrane region" description="Helical" evidence="5">
    <location>
        <begin position="6"/>
        <end position="29"/>
    </location>
</feature>
<keyword evidence="6" id="KW-0808">Transferase</keyword>
<gene>
    <name evidence="6" type="ORF">FHU38_002991</name>
</gene>
<keyword evidence="3 5" id="KW-1133">Transmembrane helix</keyword>
<evidence type="ECO:0000313" key="7">
    <source>
        <dbReference type="Proteomes" id="UP000545493"/>
    </source>
</evidence>
<evidence type="ECO:0000256" key="1">
    <source>
        <dbReference type="ARBA" id="ARBA00004127"/>
    </source>
</evidence>
<proteinExistence type="predicted"/>
<dbReference type="EMBL" id="JAAOYM010000001">
    <property type="protein sequence ID" value="NIJ12647.1"/>
    <property type="molecule type" value="Genomic_DNA"/>
</dbReference>
<name>A0A7X5UR34_9PSEU</name>
<dbReference type="Proteomes" id="UP000545493">
    <property type="component" value="Unassembled WGS sequence"/>
</dbReference>
<organism evidence="6 7">
    <name type="scientific">Saccharomonospora amisosensis</name>
    <dbReference type="NCBI Taxonomy" id="1128677"/>
    <lineage>
        <taxon>Bacteria</taxon>
        <taxon>Bacillati</taxon>
        <taxon>Actinomycetota</taxon>
        <taxon>Actinomycetes</taxon>
        <taxon>Pseudonocardiales</taxon>
        <taxon>Pseudonocardiaceae</taxon>
        <taxon>Saccharomonospora</taxon>
    </lineage>
</organism>
<keyword evidence="7" id="KW-1185">Reference proteome</keyword>
<accession>A0A7X5UR34</accession>
<dbReference type="GO" id="GO:0032259">
    <property type="term" value="P:methylation"/>
    <property type="evidence" value="ECO:0007669"/>
    <property type="project" value="UniProtKB-KW"/>
</dbReference>
<dbReference type="RefSeq" id="WP_243852258.1">
    <property type="nucleotide sequence ID" value="NZ_JAAOYM010000001.1"/>
</dbReference>
<sequence>MSEAMAWVAVGLYALFLGVAFGFRSFLLWRRTGSMGFHGVGGRVGSAEWMAGVLFVLAILVGLLAPVLQVSGVLEPVGGLAHGVGYAAGGLLAAAGFAVTVVAQQAMGSSWRVGVDPEEATELVTGGIFALARNPIFTGMITAAVGLALLAPNVLALGGVVALIVGVQLQVRVVEEPYLRRVHGHAFAGYAGRVGRFVPGVGRLTPGTRTGARV</sequence>
<feature type="transmembrane region" description="Helical" evidence="5">
    <location>
        <begin position="154"/>
        <end position="171"/>
    </location>
</feature>
<evidence type="ECO:0000256" key="5">
    <source>
        <dbReference type="SAM" id="Phobius"/>
    </source>
</evidence>
<evidence type="ECO:0000256" key="2">
    <source>
        <dbReference type="ARBA" id="ARBA00022692"/>
    </source>
</evidence>
<feature type="transmembrane region" description="Helical" evidence="5">
    <location>
        <begin position="49"/>
        <end position="68"/>
    </location>
</feature>
<dbReference type="Pfam" id="PF04191">
    <property type="entry name" value="PEMT"/>
    <property type="match status" value="1"/>
</dbReference>
<dbReference type="GO" id="GO:0008168">
    <property type="term" value="F:methyltransferase activity"/>
    <property type="evidence" value="ECO:0007669"/>
    <property type="project" value="UniProtKB-KW"/>
</dbReference>
<reference evidence="6 7" key="1">
    <citation type="submission" date="2020-03" db="EMBL/GenBank/DDBJ databases">
        <title>Sequencing the genomes of 1000 actinobacteria strains.</title>
        <authorList>
            <person name="Klenk H.-P."/>
        </authorList>
    </citation>
    <scope>NUCLEOTIDE SEQUENCE [LARGE SCALE GENOMIC DNA]</scope>
    <source>
        <strain evidence="6 7">DSM 45685</strain>
    </source>
</reference>
<dbReference type="GO" id="GO:0012505">
    <property type="term" value="C:endomembrane system"/>
    <property type="evidence" value="ECO:0007669"/>
    <property type="project" value="UniProtKB-SubCell"/>
</dbReference>
<evidence type="ECO:0000256" key="4">
    <source>
        <dbReference type="ARBA" id="ARBA00023136"/>
    </source>
</evidence>
<keyword evidence="4 5" id="KW-0472">Membrane</keyword>
<dbReference type="AlphaFoldDB" id="A0A7X5UR34"/>
<keyword evidence="6" id="KW-0489">Methyltransferase</keyword>
<dbReference type="InterPro" id="IPR007318">
    <property type="entry name" value="Phopholipid_MeTrfase"/>
</dbReference>
<evidence type="ECO:0000256" key="3">
    <source>
        <dbReference type="ARBA" id="ARBA00022989"/>
    </source>
</evidence>
<keyword evidence="2 5" id="KW-0812">Transmembrane</keyword>
<comment type="subcellular location">
    <subcellularLocation>
        <location evidence="1">Endomembrane system</location>
        <topology evidence="1">Multi-pass membrane protein</topology>
    </subcellularLocation>
</comment>
<evidence type="ECO:0000313" key="6">
    <source>
        <dbReference type="EMBL" id="NIJ12647.1"/>
    </source>
</evidence>
<dbReference type="Gene3D" id="1.20.120.1630">
    <property type="match status" value="1"/>
</dbReference>
<comment type="caution">
    <text evidence="6">The sequence shown here is derived from an EMBL/GenBank/DDBJ whole genome shotgun (WGS) entry which is preliminary data.</text>
</comment>